<evidence type="ECO:0000313" key="1">
    <source>
        <dbReference type="EMBL" id="KAI4305466.1"/>
    </source>
</evidence>
<dbReference type="Proteomes" id="UP000828941">
    <property type="component" value="Chromosome 12"/>
</dbReference>
<evidence type="ECO:0000313" key="2">
    <source>
        <dbReference type="Proteomes" id="UP000828941"/>
    </source>
</evidence>
<keyword evidence="2" id="KW-1185">Reference proteome</keyword>
<comment type="caution">
    <text evidence="1">The sequence shown here is derived from an EMBL/GenBank/DDBJ whole genome shotgun (WGS) entry which is preliminary data.</text>
</comment>
<dbReference type="EMBL" id="CM039437">
    <property type="protein sequence ID" value="KAI4305466.1"/>
    <property type="molecule type" value="Genomic_DNA"/>
</dbReference>
<protein>
    <submittedName>
        <fullName evidence="1">Uncharacterized protein</fullName>
    </submittedName>
</protein>
<accession>A0ACB9L824</accession>
<name>A0ACB9L824_BAUVA</name>
<proteinExistence type="predicted"/>
<reference evidence="1 2" key="1">
    <citation type="journal article" date="2022" name="DNA Res.">
        <title>Chromosomal-level genome assembly of the orchid tree Bauhinia variegata (Leguminosae; Cercidoideae) supports the allotetraploid origin hypothesis of Bauhinia.</title>
        <authorList>
            <person name="Zhong Y."/>
            <person name="Chen Y."/>
            <person name="Zheng D."/>
            <person name="Pang J."/>
            <person name="Liu Y."/>
            <person name="Luo S."/>
            <person name="Meng S."/>
            <person name="Qian L."/>
            <person name="Wei D."/>
            <person name="Dai S."/>
            <person name="Zhou R."/>
        </authorList>
    </citation>
    <scope>NUCLEOTIDE SEQUENCE [LARGE SCALE GENOMIC DNA]</scope>
    <source>
        <strain evidence="1">BV-YZ2020</strain>
    </source>
</reference>
<organism evidence="1 2">
    <name type="scientific">Bauhinia variegata</name>
    <name type="common">Purple orchid tree</name>
    <name type="synonym">Phanera variegata</name>
    <dbReference type="NCBI Taxonomy" id="167791"/>
    <lineage>
        <taxon>Eukaryota</taxon>
        <taxon>Viridiplantae</taxon>
        <taxon>Streptophyta</taxon>
        <taxon>Embryophyta</taxon>
        <taxon>Tracheophyta</taxon>
        <taxon>Spermatophyta</taxon>
        <taxon>Magnoliopsida</taxon>
        <taxon>eudicotyledons</taxon>
        <taxon>Gunneridae</taxon>
        <taxon>Pentapetalae</taxon>
        <taxon>rosids</taxon>
        <taxon>fabids</taxon>
        <taxon>Fabales</taxon>
        <taxon>Fabaceae</taxon>
        <taxon>Cercidoideae</taxon>
        <taxon>Cercideae</taxon>
        <taxon>Bauhiniinae</taxon>
        <taxon>Bauhinia</taxon>
    </lineage>
</organism>
<gene>
    <name evidence="1" type="ORF">L6164_028831</name>
</gene>
<sequence length="75" mass="8241">MAAASVAFNGIVLEALRYDNYENWSVLLKNYLTGQGLWDVVSASATKSGDEDWRKKNAKALHAIQLSCGLVLLLE</sequence>